<dbReference type="GO" id="GO:0006355">
    <property type="term" value="P:regulation of DNA-templated transcription"/>
    <property type="evidence" value="ECO:0007669"/>
    <property type="project" value="UniProtKB-ARBA"/>
</dbReference>
<evidence type="ECO:0000256" key="1">
    <source>
        <dbReference type="ARBA" id="ARBA00023125"/>
    </source>
</evidence>
<sequence>MPLQLYDKEKILDACFHVFAQYGYANTSTAMLADAAGISKALVFHHFKSKKDLYLSVLDRCIEKGRIEMGFDTLLESQDFFEAKEKSSIIKFNYYKNNPNLMRIMKEAFYATPDELKIEIQDKYGVLLTNNEKEWKRLFEKVSLREGVDREQAFRLVMLTLDYFDNKYLSDVENSDDLEETYLRDFLEQRNGFLSMIRFGIEK</sequence>
<dbReference type="PROSITE" id="PS01081">
    <property type="entry name" value="HTH_TETR_1"/>
    <property type="match status" value="1"/>
</dbReference>
<evidence type="ECO:0000313" key="4">
    <source>
        <dbReference type="EMBL" id="GBF31822.1"/>
    </source>
</evidence>
<dbReference type="OrthoDB" id="9780939at2"/>
<keyword evidence="1 2" id="KW-0238">DNA-binding</keyword>
<accession>A0A2L2X790</accession>
<evidence type="ECO:0000259" key="3">
    <source>
        <dbReference type="PROSITE" id="PS50977"/>
    </source>
</evidence>
<dbReference type="GO" id="GO:0003677">
    <property type="term" value="F:DNA binding"/>
    <property type="evidence" value="ECO:0007669"/>
    <property type="project" value="UniProtKB-UniRule"/>
</dbReference>
<name>A0A2L2X790_9FIRM</name>
<dbReference type="SUPFAM" id="SSF48498">
    <property type="entry name" value="Tetracyclin repressor-like, C-terminal domain"/>
    <property type="match status" value="1"/>
</dbReference>
<dbReference type="InterPro" id="IPR001647">
    <property type="entry name" value="HTH_TetR"/>
</dbReference>
<dbReference type="SUPFAM" id="SSF46689">
    <property type="entry name" value="Homeodomain-like"/>
    <property type="match status" value="1"/>
</dbReference>
<proteinExistence type="predicted"/>
<evidence type="ECO:0000313" key="5">
    <source>
        <dbReference type="Proteomes" id="UP000239549"/>
    </source>
</evidence>
<dbReference type="RefSeq" id="WP_104370437.1">
    <property type="nucleotide sequence ID" value="NZ_BFAV01000001.1"/>
</dbReference>
<dbReference type="EMBL" id="BFAV01000001">
    <property type="protein sequence ID" value="GBF31822.1"/>
    <property type="molecule type" value="Genomic_DNA"/>
</dbReference>
<dbReference type="InterPro" id="IPR050109">
    <property type="entry name" value="HTH-type_TetR-like_transc_reg"/>
</dbReference>
<dbReference type="Gene3D" id="1.10.357.10">
    <property type="entry name" value="Tetracycline Repressor, domain 2"/>
    <property type="match status" value="1"/>
</dbReference>
<organism evidence="4 5">
    <name type="scientific">Desulfocucumis palustris</name>
    <dbReference type="NCBI Taxonomy" id="1898651"/>
    <lineage>
        <taxon>Bacteria</taxon>
        <taxon>Bacillati</taxon>
        <taxon>Bacillota</taxon>
        <taxon>Clostridia</taxon>
        <taxon>Eubacteriales</taxon>
        <taxon>Desulfocucumaceae</taxon>
        <taxon>Desulfocucumis</taxon>
    </lineage>
</organism>
<keyword evidence="5" id="KW-1185">Reference proteome</keyword>
<dbReference type="PANTHER" id="PTHR30328">
    <property type="entry name" value="TRANSCRIPTIONAL REPRESSOR"/>
    <property type="match status" value="1"/>
</dbReference>
<protein>
    <submittedName>
        <fullName evidence="4">Transcriptional regulator, TetR family</fullName>
    </submittedName>
</protein>
<dbReference type="Gene3D" id="1.10.10.60">
    <property type="entry name" value="Homeodomain-like"/>
    <property type="match status" value="1"/>
</dbReference>
<dbReference type="PANTHER" id="PTHR30328:SF54">
    <property type="entry name" value="HTH-TYPE TRANSCRIPTIONAL REPRESSOR SCO4008"/>
    <property type="match status" value="1"/>
</dbReference>
<dbReference type="Proteomes" id="UP000239549">
    <property type="component" value="Unassembled WGS sequence"/>
</dbReference>
<comment type="caution">
    <text evidence="4">The sequence shown here is derived from an EMBL/GenBank/DDBJ whole genome shotgun (WGS) entry which is preliminary data.</text>
</comment>
<dbReference type="InterPro" id="IPR009057">
    <property type="entry name" value="Homeodomain-like_sf"/>
</dbReference>
<reference evidence="5" key="1">
    <citation type="submission" date="2018-02" db="EMBL/GenBank/DDBJ databases">
        <title>Genome sequence of Desulfocucumis palustris strain NAW-5.</title>
        <authorList>
            <person name="Watanabe M."/>
            <person name="Kojima H."/>
            <person name="Fukui M."/>
        </authorList>
    </citation>
    <scope>NUCLEOTIDE SEQUENCE [LARGE SCALE GENOMIC DNA]</scope>
    <source>
        <strain evidence="5">NAW-5</strain>
    </source>
</reference>
<evidence type="ECO:0000256" key="2">
    <source>
        <dbReference type="PROSITE-ProRule" id="PRU00335"/>
    </source>
</evidence>
<dbReference type="Pfam" id="PF00440">
    <property type="entry name" value="TetR_N"/>
    <property type="match status" value="1"/>
</dbReference>
<dbReference type="PRINTS" id="PR00455">
    <property type="entry name" value="HTHTETR"/>
</dbReference>
<feature type="domain" description="HTH tetR-type" evidence="3">
    <location>
        <begin position="5"/>
        <end position="65"/>
    </location>
</feature>
<feature type="DNA-binding region" description="H-T-H motif" evidence="2">
    <location>
        <begin position="28"/>
        <end position="47"/>
    </location>
</feature>
<gene>
    <name evidence="4" type="ORF">DCCM_0006</name>
</gene>
<dbReference type="AlphaFoldDB" id="A0A2L2X790"/>
<dbReference type="PROSITE" id="PS50977">
    <property type="entry name" value="HTH_TETR_2"/>
    <property type="match status" value="1"/>
</dbReference>
<dbReference type="InterPro" id="IPR023772">
    <property type="entry name" value="DNA-bd_HTH_TetR-type_CS"/>
</dbReference>
<dbReference type="InterPro" id="IPR036271">
    <property type="entry name" value="Tet_transcr_reg_TetR-rel_C_sf"/>
</dbReference>